<dbReference type="Proteomes" id="UP001142317">
    <property type="component" value="Unassembled WGS sequence"/>
</dbReference>
<dbReference type="EMBL" id="BSEO01000010">
    <property type="protein sequence ID" value="GLJ80029.1"/>
    <property type="molecule type" value="Genomic_DNA"/>
</dbReference>
<evidence type="ECO:0000313" key="2">
    <source>
        <dbReference type="Proteomes" id="UP001142317"/>
    </source>
</evidence>
<sequence>MCSLPVTPNEDRFTIEGQVVTPFSGVVARLSAAHPTLSVVDVERVVLREWEAYSASRPLVVPVGVEEGAAEMLGAETPARSDV</sequence>
<name>A0A9W6HG95_9MICO</name>
<accession>A0A9W6HG95</accession>
<reference evidence="1" key="2">
    <citation type="submission" date="2023-01" db="EMBL/GenBank/DDBJ databases">
        <authorList>
            <person name="Sun Q."/>
            <person name="Evtushenko L."/>
        </authorList>
    </citation>
    <scope>NUCLEOTIDE SEQUENCE</scope>
    <source>
        <strain evidence="1">VKM Ac-1447</strain>
    </source>
</reference>
<organism evidence="1 2">
    <name type="scientific">Microbacterium imperiale</name>
    <dbReference type="NCBI Taxonomy" id="33884"/>
    <lineage>
        <taxon>Bacteria</taxon>
        <taxon>Bacillati</taxon>
        <taxon>Actinomycetota</taxon>
        <taxon>Actinomycetes</taxon>
        <taxon>Micrococcales</taxon>
        <taxon>Microbacteriaceae</taxon>
        <taxon>Microbacterium</taxon>
    </lineage>
</organism>
<proteinExistence type="predicted"/>
<protein>
    <submittedName>
        <fullName evidence="1">Uncharacterized protein</fullName>
    </submittedName>
</protein>
<evidence type="ECO:0000313" key="1">
    <source>
        <dbReference type="EMBL" id="GLJ80029.1"/>
    </source>
</evidence>
<dbReference type="RefSeq" id="WP_210006290.1">
    <property type="nucleotide sequence ID" value="NZ_BSEO01000010.1"/>
</dbReference>
<dbReference type="AlphaFoldDB" id="A0A9W6HG95"/>
<keyword evidence="2" id="KW-1185">Reference proteome</keyword>
<gene>
    <name evidence="1" type="ORF">GCM10017586_17120</name>
</gene>
<comment type="caution">
    <text evidence="1">The sequence shown here is derived from an EMBL/GenBank/DDBJ whole genome shotgun (WGS) entry which is preliminary data.</text>
</comment>
<reference evidence="1" key="1">
    <citation type="journal article" date="2014" name="Int. J. Syst. Evol. Microbiol.">
        <title>Complete genome sequence of Corynebacterium casei LMG S-19264T (=DSM 44701T), isolated from a smear-ripened cheese.</title>
        <authorList>
            <consortium name="US DOE Joint Genome Institute (JGI-PGF)"/>
            <person name="Walter F."/>
            <person name="Albersmeier A."/>
            <person name="Kalinowski J."/>
            <person name="Ruckert C."/>
        </authorList>
    </citation>
    <scope>NUCLEOTIDE SEQUENCE</scope>
    <source>
        <strain evidence="1">VKM Ac-1447</strain>
    </source>
</reference>